<dbReference type="EMBL" id="JARAOO010000013">
    <property type="protein sequence ID" value="KAJ7945659.1"/>
    <property type="molecule type" value="Genomic_DNA"/>
</dbReference>
<sequence>MDELKHMGVTVELKCGVKFVAATLRFPLDPSCITPESVLSLLGCIRILLQESQHALPEDFMKRISRNWLKSHAGYRSPQKCLLFDCNVHLKQTDGPFIDEEFFGSNITSYREELKAIGVTVDVQNGCSLIASHLELHSEYSTIVRIYNYLSKCGWKPDSEAGKRIWIPNGNENGEWVKPEACVLHDKDDLFSLKLNVLEKHYDKKLLPFFSYALDAKSNPSIDDYCELWREWETCVKKLSDAECCKFWGFIVQHWNLKTEKKLAQSLMKLPAGSGSEGVFLVDKHDVFIADDLQLKHLFQQFSHHPIFVWYPQLSLPSLSRSDLVEIYRKIGVRSISESVQKDELSVLDGVEFTQVDGRKVFIGKELVKLILGFLAGPTIKMEARKRHEAVQGLLNLTVYETVEPVSVSYQLSLSTGEIINKKANRMMRWERGSSEFFTQKMEWSSGHKNIIQYATYYSEAISVGVLCDEIDHVCALSELIKLAFVLKFDEEALAFLMATKNLQIFQEDKDFLNAAFLSE</sequence>
<dbReference type="KEGG" id="qsa:O6P43_030686"/>
<dbReference type="Proteomes" id="UP001163823">
    <property type="component" value="Chromosome 13"/>
</dbReference>
<accession>A0AAD7P8H0</accession>
<evidence type="ECO:0000313" key="2">
    <source>
        <dbReference type="Proteomes" id="UP001163823"/>
    </source>
</evidence>
<organism evidence="1 2">
    <name type="scientific">Quillaja saponaria</name>
    <name type="common">Soap bark tree</name>
    <dbReference type="NCBI Taxonomy" id="32244"/>
    <lineage>
        <taxon>Eukaryota</taxon>
        <taxon>Viridiplantae</taxon>
        <taxon>Streptophyta</taxon>
        <taxon>Embryophyta</taxon>
        <taxon>Tracheophyta</taxon>
        <taxon>Spermatophyta</taxon>
        <taxon>Magnoliopsida</taxon>
        <taxon>eudicotyledons</taxon>
        <taxon>Gunneridae</taxon>
        <taxon>Pentapetalae</taxon>
        <taxon>rosids</taxon>
        <taxon>fabids</taxon>
        <taxon>Fabales</taxon>
        <taxon>Quillajaceae</taxon>
        <taxon>Quillaja</taxon>
    </lineage>
</organism>
<reference evidence="1" key="1">
    <citation type="journal article" date="2023" name="Science">
        <title>Elucidation of the pathway for biosynthesis of saponin adjuvants from the soapbark tree.</title>
        <authorList>
            <person name="Reed J."/>
            <person name="Orme A."/>
            <person name="El-Demerdash A."/>
            <person name="Owen C."/>
            <person name="Martin L.B.B."/>
            <person name="Misra R.C."/>
            <person name="Kikuchi S."/>
            <person name="Rejzek M."/>
            <person name="Martin A.C."/>
            <person name="Harkess A."/>
            <person name="Leebens-Mack J."/>
            <person name="Louveau T."/>
            <person name="Stephenson M.J."/>
            <person name="Osbourn A."/>
        </authorList>
    </citation>
    <scope>NUCLEOTIDE SEQUENCE</scope>
    <source>
        <strain evidence="1">S10</strain>
    </source>
</reference>
<evidence type="ECO:0000313" key="1">
    <source>
        <dbReference type="EMBL" id="KAJ7945659.1"/>
    </source>
</evidence>
<proteinExistence type="predicted"/>
<name>A0AAD7P8H0_QUISA</name>
<dbReference type="InterPro" id="IPR052957">
    <property type="entry name" value="Auxin_embryo_med"/>
</dbReference>
<protein>
    <submittedName>
        <fullName evidence="1">ATP/DNA-binding protein</fullName>
    </submittedName>
</protein>
<gene>
    <name evidence="1" type="ORF">O6P43_030686</name>
</gene>
<comment type="caution">
    <text evidence="1">The sequence shown here is derived from an EMBL/GenBank/DDBJ whole genome shotgun (WGS) entry which is preliminary data.</text>
</comment>
<dbReference type="AlphaFoldDB" id="A0AAD7P8H0"/>
<dbReference type="PANTHER" id="PTHR32387">
    <property type="entry name" value="WU:FJ29H11"/>
    <property type="match status" value="1"/>
</dbReference>
<dbReference type="PANTHER" id="PTHR32387:SF3">
    <property type="entry name" value="ATP_DNA BINDING PROTEIN"/>
    <property type="match status" value="1"/>
</dbReference>
<keyword evidence="2" id="KW-1185">Reference proteome</keyword>